<evidence type="ECO:0000313" key="2">
    <source>
        <dbReference type="EMBL" id="KDR81096.1"/>
    </source>
</evidence>
<organism evidence="2 3">
    <name type="scientific">Galerina marginata (strain CBS 339.88)</name>
    <dbReference type="NCBI Taxonomy" id="685588"/>
    <lineage>
        <taxon>Eukaryota</taxon>
        <taxon>Fungi</taxon>
        <taxon>Dikarya</taxon>
        <taxon>Basidiomycota</taxon>
        <taxon>Agaricomycotina</taxon>
        <taxon>Agaricomycetes</taxon>
        <taxon>Agaricomycetidae</taxon>
        <taxon>Agaricales</taxon>
        <taxon>Agaricineae</taxon>
        <taxon>Strophariaceae</taxon>
        <taxon>Galerina</taxon>
    </lineage>
</organism>
<dbReference type="AlphaFoldDB" id="A0A067TD69"/>
<accession>A0A067TD69</accession>
<dbReference type="Proteomes" id="UP000027222">
    <property type="component" value="Unassembled WGS sequence"/>
</dbReference>
<feature type="transmembrane region" description="Helical" evidence="1">
    <location>
        <begin position="79"/>
        <end position="97"/>
    </location>
</feature>
<sequence>VVPWLTAGLSLSVATNIILTGLIAGRIWWTYYRNNIGSDYASGSSNYMLVIWTMLDSGAVYTVTEIVTIAFLGPQVGGFLSNLFIQIAGIVPTLIIVRVSL</sequence>
<dbReference type="EMBL" id="KL142371">
    <property type="protein sequence ID" value="KDR81096.1"/>
    <property type="molecule type" value="Genomic_DNA"/>
</dbReference>
<feature type="transmembrane region" description="Helical" evidence="1">
    <location>
        <begin position="49"/>
        <end position="73"/>
    </location>
</feature>
<evidence type="ECO:0000313" key="3">
    <source>
        <dbReference type="Proteomes" id="UP000027222"/>
    </source>
</evidence>
<evidence type="ECO:0000256" key="1">
    <source>
        <dbReference type="SAM" id="Phobius"/>
    </source>
</evidence>
<protein>
    <submittedName>
        <fullName evidence="2">Uncharacterized protein</fullName>
    </submittedName>
</protein>
<reference evidence="3" key="1">
    <citation type="journal article" date="2014" name="Proc. Natl. Acad. Sci. U.S.A.">
        <title>Extensive sampling of basidiomycete genomes demonstrates inadequacy of the white-rot/brown-rot paradigm for wood decay fungi.</title>
        <authorList>
            <person name="Riley R."/>
            <person name="Salamov A.A."/>
            <person name="Brown D.W."/>
            <person name="Nagy L.G."/>
            <person name="Floudas D."/>
            <person name="Held B.W."/>
            <person name="Levasseur A."/>
            <person name="Lombard V."/>
            <person name="Morin E."/>
            <person name="Otillar R."/>
            <person name="Lindquist E.A."/>
            <person name="Sun H."/>
            <person name="LaButti K.M."/>
            <person name="Schmutz J."/>
            <person name="Jabbour D."/>
            <person name="Luo H."/>
            <person name="Baker S.E."/>
            <person name="Pisabarro A.G."/>
            <person name="Walton J.D."/>
            <person name="Blanchette R.A."/>
            <person name="Henrissat B."/>
            <person name="Martin F."/>
            <person name="Cullen D."/>
            <person name="Hibbett D.S."/>
            <person name="Grigoriev I.V."/>
        </authorList>
    </citation>
    <scope>NUCLEOTIDE SEQUENCE [LARGE SCALE GENOMIC DNA]</scope>
    <source>
        <strain evidence="3">CBS 339.88</strain>
    </source>
</reference>
<feature type="transmembrane region" description="Helical" evidence="1">
    <location>
        <begin position="6"/>
        <end position="29"/>
    </location>
</feature>
<name>A0A067TD69_GALM3</name>
<gene>
    <name evidence="2" type="ORF">GALMADRAFT_20787</name>
</gene>
<feature type="non-terminal residue" evidence="2">
    <location>
        <position position="1"/>
    </location>
</feature>
<keyword evidence="1" id="KW-0472">Membrane</keyword>
<keyword evidence="1" id="KW-0812">Transmembrane</keyword>
<dbReference type="HOGENOM" id="CLU_2298308_0_0_1"/>
<proteinExistence type="predicted"/>
<feature type="non-terminal residue" evidence="2">
    <location>
        <position position="101"/>
    </location>
</feature>
<keyword evidence="1" id="KW-1133">Transmembrane helix</keyword>
<dbReference type="OrthoDB" id="3354175at2759"/>
<keyword evidence="3" id="KW-1185">Reference proteome</keyword>